<dbReference type="NCBIfam" id="NF009525">
    <property type="entry name" value="PRK12887.1"/>
    <property type="match status" value="1"/>
</dbReference>
<feature type="transmembrane region" description="Helical" evidence="7">
    <location>
        <begin position="113"/>
        <end position="134"/>
    </location>
</feature>
<dbReference type="STRING" id="1169540.A0A0G4EIZ1"/>
<dbReference type="InParanoid" id="A0A0G4EIZ1"/>
<dbReference type="GO" id="GO:0016020">
    <property type="term" value="C:membrane"/>
    <property type="evidence" value="ECO:0007669"/>
    <property type="project" value="UniProtKB-SubCell"/>
</dbReference>
<keyword evidence="5 7" id="KW-1133">Transmembrane helix</keyword>
<dbReference type="CDD" id="cd13960">
    <property type="entry name" value="PT_UbiA_HPT1"/>
    <property type="match status" value="1"/>
</dbReference>
<gene>
    <name evidence="8" type="ORF">Vbra_1140</name>
</gene>
<dbReference type="Proteomes" id="UP000041254">
    <property type="component" value="Unassembled WGS sequence"/>
</dbReference>
<comment type="similarity">
    <text evidence="2">Belongs to the UbiA prenyltransferase family.</text>
</comment>
<evidence type="ECO:0000313" key="9">
    <source>
        <dbReference type="Proteomes" id="UP000041254"/>
    </source>
</evidence>
<keyword evidence="6 7" id="KW-0472">Membrane</keyword>
<evidence type="ECO:0000256" key="1">
    <source>
        <dbReference type="ARBA" id="ARBA00004141"/>
    </source>
</evidence>
<dbReference type="VEuPathDB" id="CryptoDB:Vbra_1140"/>
<evidence type="ECO:0008006" key="10">
    <source>
        <dbReference type="Google" id="ProtNLM"/>
    </source>
</evidence>
<dbReference type="OMA" id="LIFQAWV"/>
<feature type="transmembrane region" description="Helical" evidence="7">
    <location>
        <begin position="180"/>
        <end position="197"/>
    </location>
</feature>
<organism evidence="8 9">
    <name type="scientific">Vitrella brassicaformis (strain CCMP3155)</name>
    <dbReference type="NCBI Taxonomy" id="1169540"/>
    <lineage>
        <taxon>Eukaryota</taxon>
        <taxon>Sar</taxon>
        <taxon>Alveolata</taxon>
        <taxon>Colpodellida</taxon>
        <taxon>Vitrellaceae</taxon>
        <taxon>Vitrella</taxon>
    </lineage>
</organism>
<dbReference type="Pfam" id="PF01040">
    <property type="entry name" value="UbiA"/>
    <property type="match status" value="1"/>
</dbReference>
<dbReference type="PANTHER" id="PTHR43009:SF7">
    <property type="entry name" value="HOMOGENTISATE GERANYLGERANYLTRANSFERASE, CHLOROPLASTIC"/>
    <property type="match status" value="1"/>
</dbReference>
<dbReference type="InterPro" id="IPR044878">
    <property type="entry name" value="UbiA_sf"/>
</dbReference>
<evidence type="ECO:0000313" key="8">
    <source>
        <dbReference type="EMBL" id="CEL95874.1"/>
    </source>
</evidence>
<name>A0A0G4EIZ1_VITBC</name>
<dbReference type="PhylomeDB" id="A0A0G4EIZ1"/>
<evidence type="ECO:0000256" key="4">
    <source>
        <dbReference type="ARBA" id="ARBA00022692"/>
    </source>
</evidence>
<reference evidence="8 9" key="1">
    <citation type="submission" date="2014-11" db="EMBL/GenBank/DDBJ databases">
        <authorList>
            <person name="Zhu J."/>
            <person name="Qi W."/>
            <person name="Song R."/>
        </authorList>
    </citation>
    <scope>NUCLEOTIDE SEQUENCE [LARGE SCALE GENOMIC DNA]</scope>
</reference>
<evidence type="ECO:0000256" key="3">
    <source>
        <dbReference type="ARBA" id="ARBA00022679"/>
    </source>
</evidence>
<dbReference type="InterPro" id="IPR044502">
    <property type="entry name" value="AtHST-like"/>
</dbReference>
<sequence>MAMLSPLSSAAFVAPLARTHMPCCSSSVAYGWQKRPRRPVAMTAATPVAVSTERDVNVEDTGTEAIPDGIFRTLYKFSRPHTIRGTILASLVGVVRAVLEYPNAVSFSLLQRALMGLLGLLLGNVFIVGINQIYDVDIDKINKPFLPVASQDLSLFWAWVIVTIAGSAGPAIVSHWYPGLIFKLYAFGLTVGALYSVPPFQFKRFPVVAGATIACVRGFLLNFGVYYAARQALGLPFAWNPPVMFLASFMTVFAGVIAVTKDLPDVQGDRQYNISTFATRVGVERVALAASCVLMLAYTGAILAAALTPFGTFRRSTMIGGHAVMMAFVVRNLIGLDPGSVGSVKLFYKRIWDLFYAEYALYPFI</sequence>
<feature type="transmembrane region" description="Helical" evidence="7">
    <location>
        <begin position="154"/>
        <end position="173"/>
    </location>
</feature>
<keyword evidence="9" id="KW-1185">Reference proteome</keyword>
<dbReference type="Gene3D" id="1.10.357.140">
    <property type="entry name" value="UbiA prenyltransferase"/>
    <property type="match status" value="1"/>
</dbReference>
<evidence type="ECO:0000256" key="2">
    <source>
        <dbReference type="ARBA" id="ARBA00005985"/>
    </source>
</evidence>
<protein>
    <recommendedName>
        <fullName evidence="10">Homogentisate phytyltransferase</fullName>
    </recommendedName>
</protein>
<dbReference type="EMBL" id="CDMY01000240">
    <property type="protein sequence ID" value="CEL95874.1"/>
    <property type="molecule type" value="Genomic_DNA"/>
</dbReference>
<dbReference type="PANTHER" id="PTHR43009">
    <property type="entry name" value="HOMOGENTISATE SOLANESYLTRANSFERASE, CHLOROPLASTIC"/>
    <property type="match status" value="1"/>
</dbReference>
<evidence type="ECO:0000256" key="6">
    <source>
        <dbReference type="ARBA" id="ARBA00023136"/>
    </source>
</evidence>
<accession>A0A0G4EIZ1</accession>
<dbReference type="GO" id="GO:0004659">
    <property type="term" value="F:prenyltransferase activity"/>
    <property type="evidence" value="ECO:0007669"/>
    <property type="project" value="InterPro"/>
</dbReference>
<evidence type="ECO:0000256" key="5">
    <source>
        <dbReference type="ARBA" id="ARBA00022989"/>
    </source>
</evidence>
<proteinExistence type="inferred from homology"/>
<feature type="transmembrane region" description="Helical" evidence="7">
    <location>
        <begin position="286"/>
        <end position="308"/>
    </location>
</feature>
<keyword evidence="4 7" id="KW-0812">Transmembrane</keyword>
<feature type="transmembrane region" description="Helical" evidence="7">
    <location>
        <begin position="209"/>
        <end position="229"/>
    </location>
</feature>
<dbReference type="AlphaFoldDB" id="A0A0G4EIZ1"/>
<comment type="subcellular location">
    <subcellularLocation>
        <location evidence="1">Membrane</location>
        <topology evidence="1">Multi-pass membrane protein</topology>
    </subcellularLocation>
</comment>
<dbReference type="OrthoDB" id="1502398at2759"/>
<dbReference type="InterPro" id="IPR000537">
    <property type="entry name" value="UbiA_prenyltransferase"/>
</dbReference>
<feature type="transmembrane region" description="Helical" evidence="7">
    <location>
        <begin position="241"/>
        <end position="260"/>
    </location>
</feature>
<keyword evidence="3" id="KW-0808">Transferase</keyword>
<evidence type="ECO:0000256" key="7">
    <source>
        <dbReference type="SAM" id="Phobius"/>
    </source>
</evidence>